<protein>
    <submittedName>
        <fullName evidence="1">SRPBCC domain-containing protein</fullName>
    </submittedName>
</protein>
<dbReference type="Proteomes" id="UP000655868">
    <property type="component" value="Unassembled WGS sequence"/>
</dbReference>
<evidence type="ECO:0000313" key="2">
    <source>
        <dbReference type="Proteomes" id="UP000655868"/>
    </source>
</evidence>
<name>A0A934U4V2_9NOCA</name>
<keyword evidence="2" id="KW-1185">Reference proteome</keyword>
<dbReference type="Gene3D" id="3.30.530.20">
    <property type="match status" value="1"/>
</dbReference>
<dbReference type="RefSeq" id="WP_199705577.1">
    <property type="nucleotide sequence ID" value="NZ_JAEMNV010000005.1"/>
</dbReference>
<accession>A0A934U4V2</accession>
<dbReference type="EMBL" id="JAEMNV010000005">
    <property type="protein sequence ID" value="MBJ8340712.1"/>
    <property type="molecule type" value="Genomic_DNA"/>
</dbReference>
<evidence type="ECO:0000313" key="1">
    <source>
        <dbReference type="EMBL" id="MBJ8340712.1"/>
    </source>
</evidence>
<dbReference type="SUPFAM" id="SSF55961">
    <property type="entry name" value="Bet v1-like"/>
    <property type="match status" value="1"/>
</dbReference>
<dbReference type="InterPro" id="IPR023393">
    <property type="entry name" value="START-like_dom_sf"/>
</dbReference>
<sequence length="236" mass="26221">MHEFSIEREVILPVDPEQVFAAITTGTAGWMFPTGGDPDIDANDSTNNPVKAWEPPNRLAIRQEADGWFNALEYLIEARDGGTASLRYVHSGIFVDDWDNQYDGASKHTDFYLHSLGEYLRHFAGRPVTYVSADGPPASGTPDALTTLRRALGVDSAARVGDRITIDVPGSTPVDAEVDYTNEYFLGLRSAETLYRFYGRNNFGGTVDAAHHFFTDEIDHVATQLAWQNWLDNIYA</sequence>
<proteinExistence type="predicted"/>
<gene>
    <name evidence="1" type="ORF">JGU71_17610</name>
</gene>
<organism evidence="1 2">
    <name type="scientific">Antrihabitans stalagmiti</name>
    <dbReference type="NCBI Taxonomy" id="2799499"/>
    <lineage>
        <taxon>Bacteria</taxon>
        <taxon>Bacillati</taxon>
        <taxon>Actinomycetota</taxon>
        <taxon>Actinomycetes</taxon>
        <taxon>Mycobacteriales</taxon>
        <taxon>Nocardiaceae</taxon>
        <taxon>Antrihabitans</taxon>
    </lineage>
</organism>
<dbReference type="AlphaFoldDB" id="A0A934U4V2"/>
<comment type="caution">
    <text evidence="1">The sequence shown here is derived from an EMBL/GenBank/DDBJ whole genome shotgun (WGS) entry which is preliminary data.</text>
</comment>
<reference evidence="1" key="1">
    <citation type="submission" date="2020-12" db="EMBL/GenBank/DDBJ databases">
        <title>Antrihabitans popcorni sp. nov. and Antrihabitans auranticaus sp. nov., isolated from a larva cave.</title>
        <authorList>
            <person name="Lee S.D."/>
            <person name="Kim I.S."/>
        </authorList>
    </citation>
    <scope>NUCLEOTIDE SEQUENCE</scope>
    <source>
        <strain evidence="1">YC3-6</strain>
    </source>
</reference>